<keyword evidence="7 10" id="KW-0472">Membrane</keyword>
<dbReference type="GO" id="GO:0015385">
    <property type="term" value="F:sodium:proton antiporter activity"/>
    <property type="evidence" value="ECO:0007669"/>
    <property type="project" value="InterPro"/>
</dbReference>
<evidence type="ECO:0000256" key="9">
    <source>
        <dbReference type="SAM" id="MobiDB-lite"/>
    </source>
</evidence>
<feature type="transmembrane region" description="Helical" evidence="10">
    <location>
        <begin position="573"/>
        <end position="593"/>
    </location>
</feature>
<dbReference type="PRINTS" id="PR01084">
    <property type="entry name" value="NAHEXCHNGR"/>
</dbReference>
<evidence type="ECO:0000259" key="12">
    <source>
        <dbReference type="Pfam" id="PF00999"/>
    </source>
</evidence>
<keyword evidence="3 10" id="KW-0812">Transmembrane</keyword>
<dbReference type="InterPro" id="IPR006153">
    <property type="entry name" value="Cation/H_exchanger_TM"/>
</dbReference>
<evidence type="ECO:0000256" key="10">
    <source>
        <dbReference type="SAM" id="Phobius"/>
    </source>
</evidence>
<dbReference type="PANTHER" id="PTHR10110:SF187">
    <property type="entry name" value="SODIUM_HYDROGEN EXCHANGER"/>
    <property type="match status" value="1"/>
</dbReference>
<feature type="transmembrane region" description="Helical" evidence="10">
    <location>
        <begin position="169"/>
        <end position="187"/>
    </location>
</feature>
<feature type="transmembrane region" description="Helical" evidence="10">
    <location>
        <begin position="338"/>
        <end position="361"/>
    </location>
</feature>
<feature type="transmembrane region" description="Helical" evidence="10">
    <location>
        <begin position="444"/>
        <end position="472"/>
    </location>
</feature>
<feature type="signal peptide" evidence="11">
    <location>
        <begin position="1"/>
        <end position="28"/>
    </location>
</feature>
<dbReference type="InterPro" id="IPR004709">
    <property type="entry name" value="NaH_exchanger"/>
</dbReference>
<evidence type="ECO:0000256" key="8">
    <source>
        <dbReference type="ARBA" id="ARBA00023201"/>
    </source>
</evidence>
<feature type="transmembrane region" description="Helical" evidence="10">
    <location>
        <begin position="534"/>
        <end position="553"/>
    </location>
</feature>
<dbReference type="GO" id="GO:0015386">
    <property type="term" value="F:potassium:proton antiporter activity"/>
    <property type="evidence" value="ECO:0007669"/>
    <property type="project" value="TreeGrafter"/>
</dbReference>
<sequence length="642" mass="70129">MKQPPSLWISSLLSLGSVLLLLLLAVSTTKPPQDGTHNRLPRRSLQEESKFYNLSSTRECRNYVMPFFQNNTFDEQDECKALHNAYETAHCPNDTDAATGIITDDLVLEWRQVNADCCANMERFYLRYCEYPAEDVTTMILDIIGILLLCAMAQAGLHSVSALHWIPDACAFILIGAAISAIMAQVHHHEMVYDRFYFDEDFFLQILLPPTIFQAALSIDKPSFGRHVGPILLFALVGTAMSAVSIGIMTHYWYPTLPLLESLVFGALISSVDPVATLGILSGVGVDPSGTLYAMIAGESLLNDAVAIVLFDTLQQHLGDDDAILGDLSTYQEMMGHFVTVSVGSMVVALVLGVCSVLFFWMLQGQQVAVAEVGSFIAWALIPYYVAEAWDLSGIIAILTMGFIMDFYILGCHSDDHGHPPPIISQHGTLADIMSGRGLLSPECCLHIGFISHAIAATMETIIFAYLGLFLFDDKVYSMALDQVAVWSCVISRGGMVLLLSWVVNTVKMPLSCVRHQSNNNDATAVLLDPKTQLMIFLAGIRGAVSFALVAKIPVYDVIEEKGTKFKAELKAMTSTAIIFTLFVFGALAYFTVDRPSPPLTSAANDEMKVNKGSEDVLSPLTESIPESRGKYGATDDAAKPT</sequence>
<proteinExistence type="predicted"/>
<keyword evidence="2" id="KW-0813">Transport</keyword>
<keyword evidence="5" id="KW-0915">Sodium</keyword>
<dbReference type="InterPro" id="IPR018422">
    <property type="entry name" value="Cation/H_exchanger_CPA1"/>
</dbReference>
<feature type="transmembrane region" description="Helical" evidence="10">
    <location>
        <begin position="231"/>
        <end position="254"/>
    </location>
</feature>
<keyword evidence="14" id="KW-1185">Reference proteome</keyword>
<feature type="transmembrane region" description="Helical" evidence="10">
    <location>
        <begin position="202"/>
        <end position="219"/>
    </location>
</feature>
<comment type="caution">
    <text evidence="13">The sequence shown here is derived from an EMBL/GenBank/DDBJ whole genome shotgun (WGS) entry which is preliminary data.</text>
</comment>
<comment type="subcellular location">
    <subcellularLocation>
        <location evidence="1">Membrane</location>
        <topology evidence="1">Multi-pass membrane protein</topology>
    </subcellularLocation>
</comment>
<keyword evidence="4 10" id="KW-1133">Transmembrane helix</keyword>
<accession>A0A9N8DLY4</accession>
<dbReference type="Proteomes" id="UP001153069">
    <property type="component" value="Unassembled WGS sequence"/>
</dbReference>
<dbReference type="AlphaFoldDB" id="A0A9N8DLY4"/>
<gene>
    <name evidence="13" type="ORF">SEMRO_230_G093450.1</name>
</gene>
<keyword evidence="6" id="KW-0406">Ion transport</keyword>
<evidence type="ECO:0000256" key="11">
    <source>
        <dbReference type="SAM" id="SignalP"/>
    </source>
</evidence>
<dbReference type="OrthoDB" id="196264at2759"/>
<feature type="compositionally biased region" description="Basic and acidic residues" evidence="9">
    <location>
        <begin position="606"/>
        <end position="615"/>
    </location>
</feature>
<feature type="region of interest" description="Disordered" evidence="9">
    <location>
        <begin position="601"/>
        <end position="642"/>
    </location>
</feature>
<dbReference type="GO" id="GO:0098719">
    <property type="term" value="P:sodium ion import across plasma membrane"/>
    <property type="evidence" value="ECO:0007669"/>
    <property type="project" value="TreeGrafter"/>
</dbReference>
<evidence type="ECO:0000313" key="13">
    <source>
        <dbReference type="EMBL" id="CAB9505428.1"/>
    </source>
</evidence>
<evidence type="ECO:0000256" key="2">
    <source>
        <dbReference type="ARBA" id="ARBA00022448"/>
    </source>
</evidence>
<dbReference type="GO" id="GO:0005886">
    <property type="term" value="C:plasma membrane"/>
    <property type="evidence" value="ECO:0007669"/>
    <property type="project" value="TreeGrafter"/>
</dbReference>
<name>A0A9N8DLY4_9STRA</name>
<feature type="chain" id="PRO_5040364961" evidence="11">
    <location>
        <begin position="29"/>
        <end position="642"/>
    </location>
</feature>
<evidence type="ECO:0000256" key="7">
    <source>
        <dbReference type="ARBA" id="ARBA00023136"/>
    </source>
</evidence>
<dbReference type="EMBL" id="CAICTM010000229">
    <property type="protein sequence ID" value="CAB9505428.1"/>
    <property type="molecule type" value="Genomic_DNA"/>
</dbReference>
<keyword evidence="11" id="KW-0732">Signal</keyword>
<evidence type="ECO:0000256" key="6">
    <source>
        <dbReference type="ARBA" id="ARBA00023065"/>
    </source>
</evidence>
<reference evidence="13" key="1">
    <citation type="submission" date="2020-06" db="EMBL/GenBank/DDBJ databases">
        <authorList>
            <consortium name="Plant Systems Biology data submission"/>
        </authorList>
    </citation>
    <scope>NUCLEOTIDE SEQUENCE</scope>
    <source>
        <strain evidence="13">D6</strain>
    </source>
</reference>
<organism evidence="13 14">
    <name type="scientific">Seminavis robusta</name>
    <dbReference type="NCBI Taxonomy" id="568900"/>
    <lineage>
        <taxon>Eukaryota</taxon>
        <taxon>Sar</taxon>
        <taxon>Stramenopiles</taxon>
        <taxon>Ochrophyta</taxon>
        <taxon>Bacillariophyta</taxon>
        <taxon>Bacillariophyceae</taxon>
        <taxon>Bacillariophycidae</taxon>
        <taxon>Naviculales</taxon>
        <taxon>Naviculaceae</taxon>
        <taxon>Seminavis</taxon>
    </lineage>
</organism>
<dbReference type="Gene3D" id="6.10.140.1330">
    <property type="match status" value="1"/>
</dbReference>
<keyword evidence="8" id="KW-0739">Sodium transport</keyword>
<feature type="domain" description="Cation/H+ exchanger transmembrane" evidence="12">
    <location>
        <begin position="155"/>
        <end position="587"/>
    </location>
</feature>
<dbReference type="Pfam" id="PF00999">
    <property type="entry name" value="Na_H_Exchanger"/>
    <property type="match status" value="1"/>
</dbReference>
<evidence type="ECO:0000313" key="14">
    <source>
        <dbReference type="Proteomes" id="UP001153069"/>
    </source>
</evidence>
<evidence type="ECO:0000256" key="1">
    <source>
        <dbReference type="ARBA" id="ARBA00004141"/>
    </source>
</evidence>
<feature type="transmembrane region" description="Helical" evidence="10">
    <location>
        <begin position="368"/>
        <end position="386"/>
    </location>
</feature>
<feature type="transmembrane region" description="Helical" evidence="10">
    <location>
        <begin position="392"/>
        <end position="410"/>
    </location>
</feature>
<evidence type="ECO:0000256" key="5">
    <source>
        <dbReference type="ARBA" id="ARBA00023053"/>
    </source>
</evidence>
<feature type="transmembrane region" description="Helical" evidence="10">
    <location>
        <begin position="136"/>
        <end position="157"/>
    </location>
</feature>
<feature type="transmembrane region" description="Helical" evidence="10">
    <location>
        <begin position="484"/>
        <end position="505"/>
    </location>
</feature>
<protein>
    <submittedName>
        <fullName evidence="13">Sodium/hydrogen exchanger</fullName>
    </submittedName>
</protein>
<dbReference type="GO" id="GO:0051453">
    <property type="term" value="P:regulation of intracellular pH"/>
    <property type="evidence" value="ECO:0007669"/>
    <property type="project" value="TreeGrafter"/>
</dbReference>
<dbReference type="PANTHER" id="PTHR10110">
    <property type="entry name" value="SODIUM/HYDROGEN EXCHANGER"/>
    <property type="match status" value="1"/>
</dbReference>
<evidence type="ECO:0000256" key="3">
    <source>
        <dbReference type="ARBA" id="ARBA00022692"/>
    </source>
</evidence>
<evidence type="ECO:0000256" key="4">
    <source>
        <dbReference type="ARBA" id="ARBA00022989"/>
    </source>
</evidence>